<evidence type="ECO:0000256" key="2">
    <source>
        <dbReference type="ARBA" id="ARBA00009854"/>
    </source>
</evidence>
<dbReference type="GO" id="GO:0006813">
    <property type="term" value="P:potassium ion transport"/>
    <property type="evidence" value="ECO:0007669"/>
    <property type="project" value="InterPro"/>
</dbReference>
<keyword evidence="3" id="KW-0813">Transport</keyword>
<feature type="transmembrane region" description="Helical" evidence="8">
    <location>
        <begin position="375"/>
        <end position="395"/>
    </location>
</feature>
<feature type="transmembrane region" description="Helical" evidence="8">
    <location>
        <begin position="528"/>
        <end position="552"/>
    </location>
</feature>
<dbReference type="PANTHER" id="PTHR30445:SF3">
    <property type="entry name" value="TRANSPORT PROTEIN YIDE-RELATED"/>
    <property type="match status" value="1"/>
</dbReference>
<dbReference type="RefSeq" id="WP_116616822.1">
    <property type="nucleotide sequence ID" value="NZ_CALDWB010000033.1"/>
</dbReference>
<evidence type="ECO:0000313" key="11">
    <source>
        <dbReference type="EMBL" id="PVX52692.1"/>
    </source>
</evidence>
<dbReference type="GO" id="GO:0035556">
    <property type="term" value="P:intracellular signal transduction"/>
    <property type="evidence" value="ECO:0007669"/>
    <property type="project" value="InterPro"/>
</dbReference>
<organism evidence="11 12">
    <name type="scientific">Hallella colorans</name>
    <dbReference type="NCBI Taxonomy" id="1703337"/>
    <lineage>
        <taxon>Bacteria</taxon>
        <taxon>Pseudomonadati</taxon>
        <taxon>Bacteroidota</taxon>
        <taxon>Bacteroidia</taxon>
        <taxon>Bacteroidales</taxon>
        <taxon>Prevotellaceae</taxon>
        <taxon>Hallella</taxon>
    </lineage>
</organism>
<comment type="caution">
    <text evidence="11">The sequence shown here is derived from an EMBL/GenBank/DDBJ whole genome shotgun (WGS) entry which is preliminary data.</text>
</comment>
<dbReference type="PROSITE" id="PS50125">
    <property type="entry name" value="GUANYLATE_CYCLASE_2"/>
    <property type="match status" value="1"/>
</dbReference>
<feature type="transmembrane region" description="Helical" evidence="8">
    <location>
        <begin position="69"/>
        <end position="88"/>
    </location>
</feature>
<evidence type="ECO:0000259" key="9">
    <source>
        <dbReference type="PROSITE" id="PS50125"/>
    </source>
</evidence>
<evidence type="ECO:0000256" key="7">
    <source>
        <dbReference type="ARBA" id="ARBA00023136"/>
    </source>
</evidence>
<name>A0A2U0U4X2_9BACT</name>
<feature type="transmembrane region" description="Helical" evidence="8">
    <location>
        <begin position="436"/>
        <end position="455"/>
    </location>
</feature>
<dbReference type="InterPro" id="IPR006512">
    <property type="entry name" value="YidE_YbjL"/>
</dbReference>
<evidence type="ECO:0000256" key="6">
    <source>
        <dbReference type="ARBA" id="ARBA00022989"/>
    </source>
</evidence>
<reference evidence="11 12" key="1">
    <citation type="submission" date="2018-05" db="EMBL/GenBank/DDBJ databases">
        <title>Genomic Encyclopedia of Type Strains, Phase IV (KMG-IV): sequencing the most valuable type-strain genomes for metagenomic binning, comparative biology and taxonomic classification.</title>
        <authorList>
            <person name="Goeker M."/>
        </authorList>
    </citation>
    <scope>NUCLEOTIDE SEQUENCE [LARGE SCALE GENOMIC DNA]</scope>
    <source>
        <strain evidence="11 12">DSM 100333</strain>
    </source>
</reference>
<protein>
    <submittedName>
        <fullName evidence="11">AspT/YidE/YbjL antiporter-like protein</fullName>
    </submittedName>
</protein>
<dbReference type="Pfam" id="PF06826">
    <property type="entry name" value="Asp-Al_Ex"/>
    <property type="match status" value="2"/>
</dbReference>
<dbReference type="InterPro" id="IPR050144">
    <property type="entry name" value="AAE_transporter"/>
</dbReference>
<dbReference type="PANTHER" id="PTHR30445">
    <property type="entry name" value="K(+)_H(+) ANTIPORTER SUBUNIT KHTT"/>
    <property type="match status" value="1"/>
</dbReference>
<keyword evidence="4" id="KW-1003">Cell membrane</keyword>
<gene>
    <name evidence="11" type="ORF">C7379_11439</name>
</gene>
<evidence type="ECO:0000256" key="5">
    <source>
        <dbReference type="ARBA" id="ARBA00022692"/>
    </source>
</evidence>
<dbReference type="Proteomes" id="UP000245870">
    <property type="component" value="Unassembled WGS sequence"/>
</dbReference>
<dbReference type="AlphaFoldDB" id="A0A2U0U4X2"/>
<feature type="domain" description="RCK C-terminal" evidence="10">
    <location>
        <begin position="281"/>
        <end position="365"/>
    </location>
</feature>
<proteinExistence type="inferred from homology"/>
<evidence type="ECO:0000256" key="1">
    <source>
        <dbReference type="ARBA" id="ARBA00004651"/>
    </source>
</evidence>
<keyword evidence="12" id="KW-1185">Reference proteome</keyword>
<keyword evidence="5 8" id="KW-0812">Transmembrane</keyword>
<dbReference type="InterPro" id="IPR036721">
    <property type="entry name" value="RCK_C_sf"/>
</dbReference>
<feature type="transmembrane region" description="Helical" evidence="8">
    <location>
        <begin position="38"/>
        <end position="57"/>
    </location>
</feature>
<feature type="transmembrane region" description="Helical" evidence="8">
    <location>
        <begin position="12"/>
        <end position="31"/>
    </location>
</feature>
<evidence type="ECO:0000256" key="4">
    <source>
        <dbReference type="ARBA" id="ARBA00022475"/>
    </source>
</evidence>
<evidence type="ECO:0000259" key="10">
    <source>
        <dbReference type="PROSITE" id="PS51202"/>
    </source>
</evidence>
<feature type="transmembrane region" description="Helical" evidence="8">
    <location>
        <begin position="401"/>
        <end position="424"/>
    </location>
</feature>
<feature type="domain" description="Guanylate cyclase" evidence="9">
    <location>
        <begin position="402"/>
        <end position="438"/>
    </location>
</feature>
<dbReference type="NCBIfam" id="TIGR01625">
    <property type="entry name" value="YidE_YbjL_dupl"/>
    <property type="match status" value="2"/>
</dbReference>
<dbReference type="Pfam" id="PF02080">
    <property type="entry name" value="TrkA_C"/>
    <property type="match status" value="2"/>
</dbReference>
<feature type="domain" description="RCK C-terminal" evidence="10">
    <location>
        <begin position="190"/>
        <end position="274"/>
    </location>
</feature>
<comment type="similarity">
    <text evidence="2">Belongs to the AAE transporter (TC 2.A.81) family.</text>
</comment>
<dbReference type="PROSITE" id="PS51202">
    <property type="entry name" value="RCK_C"/>
    <property type="match status" value="2"/>
</dbReference>
<comment type="subcellular location">
    <subcellularLocation>
        <location evidence="1">Cell membrane</location>
        <topology evidence="1">Multi-pass membrane protein</topology>
    </subcellularLocation>
</comment>
<feature type="transmembrane region" description="Helical" evidence="8">
    <location>
        <begin position="158"/>
        <end position="180"/>
    </location>
</feature>
<dbReference type="NCBIfam" id="NF003007">
    <property type="entry name" value="PRK03818.1"/>
    <property type="match status" value="1"/>
</dbReference>
<evidence type="ECO:0000256" key="8">
    <source>
        <dbReference type="SAM" id="Phobius"/>
    </source>
</evidence>
<dbReference type="SUPFAM" id="SSF116726">
    <property type="entry name" value="TrkA C-terminal domain-like"/>
    <property type="match status" value="2"/>
</dbReference>
<dbReference type="GO" id="GO:0009190">
    <property type="term" value="P:cyclic nucleotide biosynthetic process"/>
    <property type="evidence" value="ECO:0007669"/>
    <property type="project" value="InterPro"/>
</dbReference>
<dbReference type="Gene3D" id="3.30.70.1450">
    <property type="entry name" value="Regulator of K+ conductance, C-terminal domain"/>
    <property type="match status" value="2"/>
</dbReference>
<dbReference type="OrthoDB" id="9155749at2"/>
<dbReference type="GO" id="GO:0008324">
    <property type="term" value="F:monoatomic cation transmembrane transporter activity"/>
    <property type="evidence" value="ECO:0007669"/>
    <property type="project" value="InterPro"/>
</dbReference>
<keyword evidence="6 8" id="KW-1133">Transmembrane helix</keyword>
<evidence type="ECO:0000313" key="12">
    <source>
        <dbReference type="Proteomes" id="UP000245870"/>
    </source>
</evidence>
<sequence length="553" mass="59870">MDWVTSLFSTHSSVQTVIVISLIIALGLALGRIKVMGISLGIAFVFFIGILAGHIGLTVNLETLDFIETFGLAMFVYCLGLQVGPNFIGSLRHEGMELNMWSMLVIFVGTAFAMLLVPLTHVSVPNMIGLLCGATTNTPALGAATQALEHIGISSGSAALATAVTYPLGVVGVIFAMVFMRKFFVKPRDLEVCSQDEDNHTHIAQLTVINPAIEGMTILQIVQMSRLRFIISRIWRNGEVIVPLADTVIKKNDSLLVVMERDDENAIVLLFGQKEKKDWNEDQIDWNAIDSKVESRVCVVTRRGLNGKRLGELHMRQVCGVNVSRVIRGDIKLLATNSLRLQYGDRVAVVGKHDDVDNAEHFFGNSVKTLEEPNIGSIFIGIILGLAIGTIPIAVPGMSMPIRLGIAGGPIIMGIIVGALGPRMHFISYTTRSASLMLRKLGLSLYLACLGLDAGKDFLETVVRPEGMLWVGLGFLITVVPIIVVGLIILKTKKLDFGSICGILCGSMANPMALSYANDSIEGDTPSISYATVYPLGMFVRVVVAQILVTFFV</sequence>
<accession>A0A2U0U4X2</accession>
<dbReference type="InterPro" id="IPR006037">
    <property type="entry name" value="RCK_C"/>
</dbReference>
<feature type="transmembrane region" description="Helical" evidence="8">
    <location>
        <begin position="100"/>
        <end position="119"/>
    </location>
</feature>
<dbReference type="EMBL" id="QENY01000014">
    <property type="protein sequence ID" value="PVX52692.1"/>
    <property type="molecule type" value="Genomic_DNA"/>
</dbReference>
<feature type="transmembrane region" description="Helical" evidence="8">
    <location>
        <begin position="497"/>
        <end position="516"/>
    </location>
</feature>
<feature type="transmembrane region" description="Helical" evidence="8">
    <location>
        <begin position="467"/>
        <end position="490"/>
    </location>
</feature>
<dbReference type="InterPro" id="IPR001054">
    <property type="entry name" value="A/G_cyclase"/>
</dbReference>
<dbReference type="GO" id="GO:0005886">
    <property type="term" value="C:plasma membrane"/>
    <property type="evidence" value="ECO:0007669"/>
    <property type="project" value="UniProtKB-SubCell"/>
</dbReference>
<keyword evidence="7 8" id="KW-0472">Membrane</keyword>
<evidence type="ECO:0000256" key="3">
    <source>
        <dbReference type="ARBA" id="ARBA00022448"/>
    </source>
</evidence>